<evidence type="ECO:0000313" key="4">
    <source>
        <dbReference type="EMBL" id="PIB78485.1"/>
    </source>
</evidence>
<feature type="domain" description="Transcription elongation factor GreA/GreB C-terminal" evidence="2">
    <location>
        <begin position="89"/>
        <end position="159"/>
    </location>
</feature>
<feature type="coiled-coil region" evidence="1">
    <location>
        <begin position="15"/>
        <end position="42"/>
    </location>
</feature>
<dbReference type="PANTHER" id="PTHR30437">
    <property type="entry name" value="TRANSCRIPTION ELONGATION FACTOR GREA"/>
    <property type="match status" value="1"/>
</dbReference>
<dbReference type="SUPFAM" id="SSF54534">
    <property type="entry name" value="FKBP-like"/>
    <property type="match status" value="1"/>
</dbReference>
<dbReference type="NCBIfam" id="NF004548">
    <property type="entry name" value="PRK05892.1"/>
    <property type="match status" value="1"/>
</dbReference>
<reference evidence="3 5" key="1">
    <citation type="submission" date="2016-01" db="EMBL/GenBank/DDBJ databases">
        <title>The new phylogeny of the genus Mycobacterium.</title>
        <authorList>
            <person name="Tarcisio F."/>
            <person name="Conor M."/>
            <person name="Antonella G."/>
            <person name="Elisabetta G."/>
            <person name="Giulia F.S."/>
            <person name="Sara T."/>
            <person name="Anna F."/>
            <person name="Clotilde B."/>
            <person name="Roberto B."/>
            <person name="Veronica D.S."/>
            <person name="Fabio R."/>
            <person name="Monica P."/>
            <person name="Olivier J."/>
            <person name="Enrico T."/>
            <person name="Nicola S."/>
        </authorList>
    </citation>
    <scope>NUCLEOTIDE SEQUENCE [LARGE SCALE GENOMIC DNA]</scope>
    <source>
        <strain evidence="3 5">DSM 44243</strain>
    </source>
</reference>
<keyword evidence="5" id="KW-1185">Reference proteome</keyword>
<evidence type="ECO:0000313" key="5">
    <source>
        <dbReference type="Proteomes" id="UP000193907"/>
    </source>
</evidence>
<reference evidence="4 6" key="2">
    <citation type="journal article" date="2017" name="Infect. Genet. Evol.">
        <title>The new phylogeny of the genus Mycobacterium: The old and the news.</title>
        <authorList>
            <person name="Tortoli E."/>
            <person name="Fedrizzi T."/>
            <person name="Meehan C.J."/>
            <person name="Trovato A."/>
            <person name="Grottola A."/>
            <person name="Giacobazzi E."/>
            <person name="Serpini G.F."/>
            <person name="Tagliazucchi S."/>
            <person name="Fabio A."/>
            <person name="Bettua C."/>
            <person name="Bertorelli R."/>
            <person name="Frascaro F."/>
            <person name="De Sanctis V."/>
            <person name="Pecorari M."/>
            <person name="Jousson O."/>
            <person name="Segata N."/>
            <person name="Cirillo D.M."/>
        </authorList>
    </citation>
    <scope>NUCLEOTIDE SEQUENCE [LARGE SCALE GENOMIC DNA]</scope>
    <source>
        <strain evidence="4 6">NCTC 12882</strain>
    </source>
</reference>
<dbReference type="InterPro" id="IPR023459">
    <property type="entry name" value="Tscrpt_elong_fac_GreA/B_fam"/>
</dbReference>
<gene>
    <name evidence="3" type="ORF">AWB95_20155</name>
    <name evidence="4" type="ORF">CQY23_13560</name>
</gene>
<keyword evidence="3" id="KW-0808">Transferase</keyword>
<keyword evidence="1" id="KW-0175">Coiled coil</keyword>
<organism evidence="3 5">
    <name type="scientific">Mycobacterium celatum</name>
    <dbReference type="NCBI Taxonomy" id="28045"/>
    <lineage>
        <taxon>Bacteria</taxon>
        <taxon>Bacillati</taxon>
        <taxon>Actinomycetota</taxon>
        <taxon>Actinomycetes</taxon>
        <taxon>Mycobacteriales</taxon>
        <taxon>Mycobacteriaceae</taxon>
        <taxon>Mycobacterium</taxon>
    </lineage>
</organism>
<name>A0A1X1RL50_MYCCE</name>
<keyword evidence="3" id="KW-0418">Kinase</keyword>
<proteinExistence type="predicted"/>
<dbReference type="InterPro" id="IPR001437">
    <property type="entry name" value="Tscrpt_elong_fac_GreA/B_C"/>
</dbReference>
<dbReference type="PIRSF" id="PIRSF006092">
    <property type="entry name" value="GreA_GreB"/>
    <property type="match status" value="1"/>
</dbReference>
<dbReference type="GO" id="GO:0032784">
    <property type="term" value="P:regulation of DNA-templated transcription elongation"/>
    <property type="evidence" value="ECO:0007669"/>
    <property type="project" value="InterPro"/>
</dbReference>
<dbReference type="EMBL" id="LQOM01000046">
    <property type="protein sequence ID" value="ORV08405.1"/>
    <property type="molecule type" value="Genomic_DNA"/>
</dbReference>
<dbReference type="GO" id="GO:0016301">
    <property type="term" value="F:kinase activity"/>
    <property type="evidence" value="ECO:0007669"/>
    <property type="project" value="UniProtKB-KW"/>
</dbReference>
<evidence type="ECO:0000313" key="6">
    <source>
        <dbReference type="Proteomes" id="UP000230971"/>
    </source>
</evidence>
<evidence type="ECO:0000259" key="2">
    <source>
        <dbReference type="Pfam" id="PF01272"/>
    </source>
</evidence>
<protein>
    <submittedName>
        <fullName evidence="3">Nucleoside diphosphate kinase regulator</fullName>
    </submittedName>
</protein>
<evidence type="ECO:0000256" key="1">
    <source>
        <dbReference type="SAM" id="Coils"/>
    </source>
</evidence>
<dbReference type="Pfam" id="PF01272">
    <property type="entry name" value="GreA_GreB"/>
    <property type="match status" value="1"/>
</dbReference>
<dbReference type="STRING" id="28045.AWB95_20155"/>
<dbReference type="Gene3D" id="3.10.50.30">
    <property type="entry name" value="Transcription elongation factor, GreA/GreB, C-terminal domain"/>
    <property type="match status" value="1"/>
</dbReference>
<dbReference type="PANTHER" id="PTHR30437:SF4">
    <property type="entry name" value="TRANSCRIPTION ELONGATION FACTOR GREA"/>
    <property type="match status" value="1"/>
</dbReference>
<sequence>MSEEVESTGLSDASRERIAAELDRLRERRERLEVEVRNDRGSVSDHADAADAIQRADELAGLDERIVELDRLLRTGPSPSNGTGTLPGGTEVTVRFADGSVVTMHVISVVEETPVGREAETLTAGSPLGMALSGRKPGDKVTYTTPAGESQVELLDVKYPT</sequence>
<evidence type="ECO:0000313" key="3">
    <source>
        <dbReference type="EMBL" id="ORV08405.1"/>
    </source>
</evidence>
<comment type="caution">
    <text evidence="3">The sequence shown here is derived from an EMBL/GenBank/DDBJ whole genome shotgun (WGS) entry which is preliminary data.</text>
</comment>
<dbReference type="InterPro" id="IPR036953">
    <property type="entry name" value="GreA/GreB_C_sf"/>
</dbReference>
<dbReference type="GO" id="GO:0003677">
    <property type="term" value="F:DNA binding"/>
    <property type="evidence" value="ECO:0007669"/>
    <property type="project" value="InterPro"/>
</dbReference>
<dbReference type="Proteomes" id="UP000230971">
    <property type="component" value="Unassembled WGS sequence"/>
</dbReference>
<dbReference type="RefSeq" id="WP_062540305.1">
    <property type="nucleotide sequence ID" value="NZ_BBUN01000195.1"/>
</dbReference>
<dbReference type="OrthoDB" id="3823115at2"/>
<dbReference type="GO" id="GO:0006354">
    <property type="term" value="P:DNA-templated transcription elongation"/>
    <property type="evidence" value="ECO:0007669"/>
    <property type="project" value="TreeGrafter"/>
</dbReference>
<dbReference type="Proteomes" id="UP000193907">
    <property type="component" value="Unassembled WGS sequence"/>
</dbReference>
<dbReference type="AlphaFoldDB" id="A0A1X1RL50"/>
<dbReference type="EMBL" id="PDKV01000015">
    <property type="protein sequence ID" value="PIB78485.1"/>
    <property type="molecule type" value="Genomic_DNA"/>
</dbReference>
<accession>A0A1X1RL50</accession>
<dbReference type="GO" id="GO:0070063">
    <property type="term" value="F:RNA polymerase binding"/>
    <property type="evidence" value="ECO:0007669"/>
    <property type="project" value="InterPro"/>
</dbReference>